<evidence type="ECO:0000313" key="2">
    <source>
        <dbReference type="EMBL" id="KAK7252671.1"/>
    </source>
</evidence>
<keyword evidence="3" id="KW-1185">Reference proteome</keyword>
<dbReference type="AlphaFoldDB" id="A0AAN9EBV8"/>
<evidence type="ECO:0000256" key="1">
    <source>
        <dbReference type="SAM" id="Phobius"/>
    </source>
</evidence>
<accession>A0AAN9EBV8</accession>
<sequence length="200" mass="22313">MHPLCCITLESPGFGNNSPEIEAVSLSRTRSVPAGGSYGNAGEGSEATVAGVLYKWTNYGKGWRSRWFRLRNGVLSYAKIRHPENLNLLSPADDLRLIGQISNLRLSRIEGSTTMRRKHHKTSGGVVHLKMLLVAVKKEKNERGLDARAVMGKPDGLSHCSMGYVVCAGVTFVLSLIWDFNFENFNFLNSYSFKFNWLLM</sequence>
<name>A0AAN9EBV8_CROPI</name>
<comment type="caution">
    <text evidence="2">The sequence shown here is derived from an EMBL/GenBank/DDBJ whole genome shotgun (WGS) entry which is preliminary data.</text>
</comment>
<protein>
    <recommendedName>
        <fullName evidence="4">PH domain-containing protein</fullName>
    </recommendedName>
</protein>
<keyword evidence="1" id="KW-0472">Membrane</keyword>
<gene>
    <name evidence="2" type="ORF">RIF29_36785</name>
</gene>
<evidence type="ECO:0000313" key="3">
    <source>
        <dbReference type="Proteomes" id="UP001372338"/>
    </source>
</evidence>
<proteinExistence type="predicted"/>
<reference evidence="2 3" key="1">
    <citation type="submission" date="2024-01" db="EMBL/GenBank/DDBJ databases">
        <title>The genomes of 5 underutilized Papilionoideae crops provide insights into root nodulation and disease resistanc.</title>
        <authorList>
            <person name="Yuan L."/>
        </authorList>
    </citation>
    <scope>NUCLEOTIDE SEQUENCE [LARGE SCALE GENOMIC DNA]</scope>
    <source>
        <strain evidence="2">ZHUSHIDOU_FW_LH</strain>
        <tissue evidence="2">Leaf</tissue>
    </source>
</reference>
<feature type="transmembrane region" description="Helical" evidence="1">
    <location>
        <begin position="161"/>
        <end position="178"/>
    </location>
</feature>
<dbReference type="Gene3D" id="2.30.29.30">
    <property type="entry name" value="Pleckstrin-homology domain (PH domain)/Phosphotyrosine-binding domain (PTB)"/>
    <property type="match status" value="1"/>
</dbReference>
<organism evidence="2 3">
    <name type="scientific">Crotalaria pallida</name>
    <name type="common">Smooth rattlebox</name>
    <name type="synonym">Crotalaria striata</name>
    <dbReference type="NCBI Taxonomy" id="3830"/>
    <lineage>
        <taxon>Eukaryota</taxon>
        <taxon>Viridiplantae</taxon>
        <taxon>Streptophyta</taxon>
        <taxon>Embryophyta</taxon>
        <taxon>Tracheophyta</taxon>
        <taxon>Spermatophyta</taxon>
        <taxon>Magnoliopsida</taxon>
        <taxon>eudicotyledons</taxon>
        <taxon>Gunneridae</taxon>
        <taxon>Pentapetalae</taxon>
        <taxon>rosids</taxon>
        <taxon>fabids</taxon>
        <taxon>Fabales</taxon>
        <taxon>Fabaceae</taxon>
        <taxon>Papilionoideae</taxon>
        <taxon>50 kb inversion clade</taxon>
        <taxon>genistoids sensu lato</taxon>
        <taxon>core genistoids</taxon>
        <taxon>Crotalarieae</taxon>
        <taxon>Crotalaria</taxon>
    </lineage>
</organism>
<keyword evidence="1" id="KW-1133">Transmembrane helix</keyword>
<dbReference type="Proteomes" id="UP001372338">
    <property type="component" value="Unassembled WGS sequence"/>
</dbReference>
<keyword evidence="1" id="KW-0812">Transmembrane</keyword>
<evidence type="ECO:0008006" key="4">
    <source>
        <dbReference type="Google" id="ProtNLM"/>
    </source>
</evidence>
<dbReference type="SUPFAM" id="SSF50729">
    <property type="entry name" value="PH domain-like"/>
    <property type="match status" value="1"/>
</dbReference>
<dbReference type="InterPro" id="IPR011993">
    <property type="entry name" value="PH-like_dom_sf"/>
</dbReference>
<dbReference type="EMBL" id="JAYWIO010000007">
    <property type="protein sequence ID" value="KAK7252671.1"/>
    <property type="molecule type" value="Genomic_DNA"/>
</dbReference>